<evidence type="ECO:0000313" key="1">
    <source>
        <dbReference type="EMBL" id="QFG75083.1"/>
    </source>
</evidence>
<protein>
    <submittedName>
        <fullName evidence="1">Uncharacterized protein</fullName>
    </submittedName>
</protein>
<organism evidence="1">
    <name type="scientific">Megaviridae environmental sample</name>
    <dbReference type="NCBI Taxonomy" id="1737588"/>
    <lineage>
        <taxon>Viruses</taxon>
        <taxon>Varidnaviria</taxon>
        <taxon>Bamfordvirae</taxon>
        <taxon>Nucleocytoviricota</taxon>
        <taxon>Megaviricetes</taxon>
        <taxon>Imitervirales</taxon>
        <taxon>Mimiviridae</taxon>
        <taxon>environmental samples</taxon>
    </lineage>
</organism>
<proteinExistence type="predicted"/>
<dbReference type="EMBL" id="MN448297">
    <property type="protein sequence ID" value="QFG75083.1"/>
    <property type="molecule type" value="Genomic_DNA"/>
</dbReference>
<accession>A0A5J6VM54</accession>
<sequence length="195" mass="23150">MNSIKIDEPKINYDVSNMLENYFKFKLKFDNLNKLKESDKIYIMDDNVMIDEYYVSRPIVRYLYGHNRYVIYDYLKAQLNDYLKLLEMVIAAERDTPLLDCSYNDIFKQYGLHNLLIQGIINGLSIINNTYKDSMPQMNNFLSTTMENMKGFQTRYAHLLDQKKKNDKIINNLYTQYGKCSKYNPFTPLTDSITL</sequence>
<reference evidence="1" key="1">
    <citation type="journal article" date="2019" name="Philos. Trans. R. Soc. Lond., B, Biol. Sci.">
        <title>Targeted metagenomic recovery of four divergent viruses reveals shared and distinctive characteristics of giant viruses of marine eukaryotes.</title>
        <authorList>
            <person name="Needham D.M."/>
            <person name="Poirier C."/>
            <person name="Hehenberger E."/>
            <person name="Jimenez V."/>
            <person name="Swalwell J.E."/>
            <person name="Santoro A.E."/>
            <person name="Worden A.Z."/>
        </authorList>
    </citation>
    <scope>NUCLEOTIDE SEQUENCE</scope>
    <source>
        <strain evidence="1">OPacV-421</strain>
    </source>
</reference>
<name>A0A5J6VM54_9VIRU</name>